<comment type="caution">
    <text evidence="1">The sequence shown here is derived from an EMBL/GenBank/DDBJ whole genome shotgun (WGS) entry which is preliminary data.</text>
</comment>
<evidence type="ECO:0000313" key="1">
    <source>
        <dbReference type="EMBL" id="KIF80106.1"/>
    </source>
</evidence>
<dbReference type="Proteomes" id="UP000031572">
    <property type="component" value="Unassembled WGS sequence"/>
</dbReference>
<accession>A0A0C2BPX0</accession>
<dbReference type="EMBL" id="JWJG01000028">
    <property type="protein sequence ID" value="KIF80106.1"/>
    <property type="molecule type" value="Genomic_DNA"/>
</dbReference>
<dbReference type="AlphaFoldDB" id="A0A0C2BPX0"/>
<name>A0A0C2BPX0_9BURK</name>
<dbReference type="STRING" id="709839.TSA66_03655"/>
<protein>
    <submittedName>
        <fullName evidence="1">Uncharacterized protein</fullName>
    </submittedName>
</protein>
<organism evidence="1 2">
    <name type="scientific">Noviherbaspirillum autotrophicum</name>
    <dbReference type="NCBI Taxonomy" id="709839"/>
    <lineage>
        <taxon>Bacteria</taxon>
        <taxon>Pseudomonadati</taxon>
        <taxon>Pseudomonadota</taxon>
        <taxon>Betaproteobacteria</taxon>
        <taxon>Burkholderiales</taxon>
        <taxon>Oxalobacteraceae</taxon>
        <taxon>Noviherbaspirillum</taxon>
    </lineage>
</organism>
<keyword evidence="2" id="KW-1185">Reference proteome</keyword>
<sequence length="113" mass="11936">MIYYYGITSIDFLSVSGNTLAGQSTVQSYEDSACAKPMSNPNDGTVAITLAYQGNTTLAPNATYSGSADNVSISVAGETSPSTGYMAFDPGYGKLYTNQSTTFDNDSFVFTKQ</sequence>
<proteinExistence type="predicted"/>
<reference evidence="1 2" key="1">
    <citation type="submission" date="2014-12" db="EMBL/GenBank/DDBJ databases">
        <title>Denitrispirillum autotrophicum gen. nov., sp. nov., Denitrifying, Facultatively Autotrophic Bacteria Isolated from Rice Paddy Soil.</title>
        <authorList>
            <person name="Ishii S."/>
            <person name="Ashida N."/>
            <person name="Ohno H."/>
            <person name="Otsuka S."/>
            <person name="Yokota A."/>
            <person name="Senoo K."/>
        </authorList>
    </citation>
    <scope>NUCLEOTIDE SEQUENCE [LARGE SCALE GENOMIC DNA]</scope>
    <source>
        <strain evidence="1 2">TSA66</strain>
    </source>
</reference>
<evidence type="ECO:0000313" key="2">
    <source>
        <dbReference type="Proteomes" id="UP000031572"/>
    </source>
</evidence>
<gene>
    <name evidence="1" type="ORF">TSA66_03655</name>
</gene>